<feature type="compositionally biased region" description="Pro residues" evidence="8">
    <location>
        <begin position="49"/>
        <end position="71"/>
    </location>
</feature>
<evidence type="ECO:0000256" key="7">
    <source>
        <dbReference type="PROSITE-ProRule" id="PRU10141"/>
    </source>
</evidence>
<evidence type="ECO:0000313" key="10">
    <source>
        <dbReference type="EMBL" id="GAA2366429.1"/>
    </source>
</evidence>
<comment type="caution">
    <text evidence="10">The sequence shown here is derived from an EMBL/GenBank/DDBJ whole genome shotgun (WGS) entry which is preliminary data.</text>
</comment>
<feature type="compositionally biased region" description="Basic and acidic residues" evidence="8">
    <location>
        <begin position="1"/>
        <end position="10"/>
    </location>
</feature>
<dbReference type="SUPFAM" id="SSF56112">
    <property type="entry name" value="Protein kinase-like (PK-like)"/>
    <property type="match status" value="1"/>
</dbReference>
<reference evidence="11" key="1">
    <citation type="journal article" date="2019" name="Int. J. Syst. Evol. Microbiol.">
        <title>The Global Catalogue of Microorganisms (GCM) 10K type strain sequencing project: providing services to taxonomists for standard genome sequencing and annotation.</title>
        <authorList>
            <consortium name="The Broad Institute Genomics Platform"/>
            <consortium name="The Broad Institute Genome Sequencing Center for Infectious Disease"/>
            <person name="Wu L."/>
            <person name="Ma J."/>
        </authorList>
    </citation>
    <scope>NUCLEOTIDE SEQUENCE [LARGE SCALE GENOMIC DNA]</scope>
    <source>
        <strain evidence="11">JCM 4316</strain>
    </source>
</reference>
<evidence type="ECO:0000256" key="6">
    <source>
        <dbReference type="ARBA" id="ARBA00022840"/>
    </source>
</evidence>
<evidence type="ECO:0000256" key="3">
    <source>
        <dbReference type="ARBA" id="ARBA00022679"/>
    </source>
</evidence>
<dbReference type="EMBL" id="BAAASD010000043">
    <property type="protein sequence ID" value="GAA2366429.1"/>
    <property type="molecule type" value="Genomic_DNA"/>
</dbReference>
<feature type="binding site" evidence="7">
    <location>
        <position position="219"/>
    </location>
    <ligand>
        <name>ATP</name>
        <dbReference type="ChEBI" id="CHEBI:30616"/>
    </ligand>
</feature>
<proteinExistence type="predicted"/>
<organism evidence="10 11">
    <name type="scientific">Streptomyces cuspidosporus</name>
    <dbReference type="NCBI Taxonomy" id="66882"/>
    <lineage>
        <taxon>Bacteria</taxon>
        <taxon>Bacillati</taxon>
        <taxon>Actinomycetota</taxon>
        <taxon>Actinomycetes</taxon>
        <taxon>Kitasatosporales</taxon>
        <taxon>Streptomycetaceae</taxon>
        <taxon>Streptomyces</taxon>
    </lineage>
</organism>
<feature type="domain" description="Protein kinase" evidence="9">
    <location>
        <begin position="190"/>
        <end position="448"/>
    </location>
</feature>
<dbReference type="PROSITE" id="PS00108">
    <property type="entry name" value="PROTEIN_KINASE_ST"/>
    <property type="match status" value="1"/>
</dbReference>
<evidence type="ECO:0000256" key="2">
    <source>
        <dbReference type="ARBA" id="ARBA00022527"/>
    </source>
</evidence>
<feature type="compositionally biased region" description="Low complexity" evidence="8">
    <location>
        <begin position="95"/>
        <end position="123"/>
    </location>
</feature>
<dbReference type="EC" id="2.7.11.1" evidence="1"/>
<evidence type="ECO:0000256" key="5">
    <source>
        <dbReference type="ARBA" id="ARBA00022777"/>
    </source>
</evidence>
<evidence type="ECO:0000256" key="4">
    <source>
        <dbReference type="ARBA" id="ARBA00022741"/>
    </source>
</evidence>
<accession>A0ABP5U0X6</accession>
<dbReference type="CDD" id="cd14014">
    <property type="entry name" value="STKc_PknB_like"/>
    <property type="match status" value="1"/>
</dbReference>
<name>A0ABP5U0X6_9ACTN</name>
<dbReference type="PROSITE" id="PS00107">
    <property type="entry name" value="PROTEIN_KINASE_ATP"/>
    <property type="match status" value="1"/>
</dbReference>
<evidence type="ECO:0000313" key="11">
    <source>
        <dbReference type="Proteomes" id="UP001500253"/>
    </source>
</evidence>
<dbReference type="PANTHER" id="PTHR43289">
    <property type="entry name" value="MITOGEN-ACTIVATED PROTEIN KINASE KINASE KINASE 20-RELATED"/>
    <property type="match status" value="1"/>
</dbReference>
<dbReference type="Proteomes" id="UP001500253">
    <property type="component" value="Unassembled WGS sequence"/>
</dbReference>
<evidence type="ECO:0000256" key="1">
    <source>
        <dbReference type="ARBA" id="ARBA00012513"/>
    </source>
</evidence>
<feature type="compositionally biased region" description="Polar residues" evidence="8">
    <location>
        <begin position="609"/>
        <end position="629"/>
    </location>
</feature>
<dbReference type="Gene3D" id="3.30.200.20">
    <property type="entry name" value="Phosphorylase Kinase, domain 1"/>
    <property type="match status" value="1"/>
</dbReference>
<dbReference type="PANTHER" id="PTHR43289:SF6">
    <property type="entry name" value="SERINE_THREONINE-PROTEIN KINASE NEKL-3"/>
    <property type="match status" value="1"/>
</dbReference>
<dbReference type="InterPro" id="IPR008271">
    <property type="entry name" value="Ser/Thr_kinase_AS"/>
</dbReference>
<dbReference type="Gene3D" id="1.10.510.10">
    <property type="entry name" value="Transferase(Phosphotransferase) domain 1"/>
    <property type="match status" value="1"/>
</dbReference>
<protein>
    <recommendedName>
        <fullName evidence="1">non-specific serine/threonine protein kinase</fullName>
        <ecNumber evidence="1">2.7.11.1</ecNumber>
    </recommendedName>
</protein>
<evidence type="ECO:0000259" key="9">
    <source>
        <dbReference type="PROSITE" id="PS50011"/>
    </source>
</evidence>
<dbReference type="Pfam" id="PF00069">
    <property type="entry name" value="Pkinase"/>
    <property type="match status" value="1"/>
</dbReference>
<evidence type="ECO:0000256" key="8">
    <source>
        <dbReference type="SAM" id="MobiDB-lite"/>
    </source>
</evidence>
<keyword evidence="4 7" id="KW-0547">Nucleotide-binding</keyword>
<feature type="region of interest" description="Disordered" evidence="8">
    <location>
        <begin position="1"/>
        <end position="181"/>
    </location>
</feature>
<dbReference type="GO" id="GO:0016301">
    <property type="term" value="F:kinase activity"/>
    <property type="evidence" value="ECO:0007669"/>
    <property type="project" value="UniProtKB-KW"/>
</dbReference>
<feature type="compositionally biased region" description="Low complexity" evidence="8">
    <location>
        <begin position="17"/>
        <end position="48"/>
    </location>
</feature>
<feature type="compositionally biased region" description="Basic and acidic residues" evidence="8">
    <location>
        <begin position="75"/>
        <end position="87"/>
    </location>
</feature>
<keyword evidence="6 7" id="KW-0067">ATP-binding</keyword>
<keyword evidence="3" id="KW-0808">Transferase</keyword>
<dbReference type="SMART" id="SM00220">
    <property type="entry name" value="S_TKc"/>
    <property type="match status" value="1"/>
</dbReference>
<dbReference type="PROSITE" id="PS50011">
    <property type="entry name" value="PROTEIN_KINASE_DOM"/>
    <property type="match status" value="1"/>
</dbReference>
<feature type="region of interest" description="Disordered" evidence="8">
    <location>
        <begin position="605"/>
        <end position="629"/>
    </location>
</feature>
<keyword evidence="11" id="KW-1185">Reference proteome</keyword>
<feature type="compositionally biased region" description="Low complexity" evidence="8">
    <location>
        <begin position="147"/>
        <end position="165"/>
    </location>
</feature>
<dbReference type="InterPro" id="IPR000719">
    <property type="entry name" value="Prot_kinase_dom"/>
</dbReference>
<dbReference type="InterPro" id="IPR011009">
    <property type="entry name" value="Kinase-like_dom_sf"/>
</dbReference>
<dbReference type="RefSeq" id="WP_346178273.1">
    <property type="nucleotide sequence ID" value="NZ_BAAASD010000043.1"/>
</dbReference>
<keyword evidence="2" id="KW-0723">Serine/threonine-protein kinase</keyword>
<sequence length="694" mass="73392">MTNDGGRADEPTSYELRPPQARTAQVPAAQVPAAQASPPTVPSQTAPPQTAPPPAAQAPTAPVPPQVPPRAPAQESRRADPQDRPHLPYEPTQLDGRAAAGRPAAGPPDSGRPASGQAASEPPASEPPASEPPASEPPASEPPASEPPASSQAASSQAAPGQAGPDPRTSPPAPAVAADPDVGRVVGGRYRLVSRLGHGGMGTVWKAHDQVVDRDVAVKEPRVPDTLPESERQKVYQRMQREARAAARIDHPSVVSVYDVVVEDGRPWLVMELVRGDTLADRLAEGTLDPREAARIGVAVLGALTAAHEAGVLHRDVKPDNVLLGRNDRVVLTDFGIAQVEGEQGLTDTGAFVGSPEFIAPERVLGQRPGPESDLWSLGVVLYAAVEGMSPFRRSHAPATLQAILSAEPQTPARGSGALGTLIMQLLRKDPAARPTAAEARQTLESVVRPPQPIPTVLAANPYAQAQGAGGDGRQSAGSRFVPPVLHKNRKAQWGLGGVVLAVAAVLVLVLMKPFASEGSGIPDGWTVRDEREVVAASLAVPEDYKRVLEDSDKDNQAVTFKDPSGVYTIHLLRAVKDGEGDVTGLKDAVQQTIAVYKDSRQAHYADAESTQAESSQQGQPAADVNTTYRPFGSSSDDYIPYLDRNHIYVDSDKTRWQLVVTMPAEGEARKTGDKLYEEVVKHLEIQDLKKAAP</sequence>
<gene>
    <name evidence="10" type="ORF">GCM10010246_69260</name>
</gene>
<keyword evidence="5 10" id="KW-0418">Kinase</keyword>
<feature type="compositionally biased region" description="Pro residues" evidence="8">
    <location>
        <begin position="124"/>
        <end position="146"/>
    </location>
</feature>
<dbReference type="InterPro" id="IPR017441">
    <property type="entry name" value="Protein_kinase_ATP_BS"/>
</dbReference>